<dbReference type="Araport" id="AT1G71865"/>
<sequence>MSFACLVCHSVESPSHSFRSYSVSSSDNEGRCSVIASCLTRKSLIQAARSNPFPASSSKVTPQPNFQAGEGASPRLVRSRAVRRDIVRDWNFNEIETEL</sequence>
<reference evidence="4 10" key="4">
    <citation type="submission" date="2020-09" db="EMBL/GenBank/DDBJ databases">
        <authorList>
            <person name="Ashkenazy H."/>
        </authorList>
    </citation>
    <scope>NUCLEOTIDE SEQUENCE [LARGE SCALE GENOMIC DNA]</scope>
    <source>
        <strain evidence="10">cv. Cdm-0</strain>
    </source>
</reference>
<reference evidence="3 9" key="3">
    <citation type="submission" date="2019-12" db="EMBL/GenBank/DDBJ databases">
        <authorList>
            <person name="Jiao W.-B."/>
            <person name="Schneeberger K."/>
        </authorList>
    </citation>
    <scope>NUCLEOTIDE SEQUENCE [LARGE SCALE GENOMIC DNA]</scope>
    <source>
        <strain evidence="8">cv. An-1</strain>
        <strain evidence="9">cv. C24</strain>
    </source>
</reference>
<evidence type="ECO:0000313" key="3">
    <source>
        <dbReference type="EMBL" id="CAA0330076.1"/>
    </source>
</evidence>
<dbReference type="PANTHER" id="PTHR36002:SF1">
    <property type="entry name" value="PYRD"/>
    <property type="match status" value="1"/>
</dbReference>
<name>A0A178WLX1_ARATH</name>
<dbReference type="GeneID" id="843517"/>
<proteinExistence type="predicted"/>
<evidence type="ECO:0000313" key="7">
    <source>
        <dbReference type="Proteomes" id="UP000078284"/>
    </source>
</evidence>
<protein>
    <submittedName>
        <fullName evidence="4">(thale cress) hypothetical protein</fullName>
    </submittedName>
</protein>
<dbReference type="Proteomes" id="UP000426265">
    <property type="component" value="Unassembled WGS sequence"/>
</dbReference>
<dbReference type="Proteomes" id="UP000516314">
    <property type="component" value="Chromosome 1"/>
</dbReference>
<dbReference type="KEGG" id="ath:AT1G71865"/>
<evidence type="ECO:0000313" key="6">
    <source>
        <dbReference type="EMBL" id="VYS50746.1"/>
    </source>
</evidence>
<organism evidence="5 7">
    <name type="scientific">Arabidopsis thaliana</name>
    <name type="common">Mouse-ear cress</name>
    <dbReference type="NCBI Taxonomy" id="3702"/>
    <lineage>
        <taxon>Eukaryota</taxon>
        <taxon>Viridiplantae</taxon>
        <taxon>Streptophyta</taxon>
        <taxon>Embryophyta</taxon>
        <taxon>Tracheophyta</taxon>
        <taxon>Spermatophyta</taxon>
        <taxon>Magnoliopsida</taxon>
        <taxon>eudicotyledons</taxon>
        <taxon>Gunneridae</taxon>
        <taxon>Pentapetalae</taxon>
        <taxon>rosids</taxon>
        <taxon>malvids</taxon>
        <taxon>Brassicales</taxon>
        <taxon>Brassicaceae</taxon>
        <taxon>Camelineae</taxon>
        <taxon>Arabidopsis</taxon>
    </lineage>
</organism>
<accession>A0A178WLX1</accession>
<dbReference type="AlphaFoldDB" id="A0A178WLX1"/>
<evidence type="ECO:0000313" key="8">
    <source>
        <dbReference type="Proteomes" id="UP000426265"/>
    </source>
</evidence>
<feature type="compositionally biased region" description="Polar residues" evidence="1">
    <location>
        <begin position="53"/>
        <end position="66"/>
    </location>
</feature>
<dbReference type="EMBL" id="CACRSJ010000104">
    <property type="protein sequence ID" value="VYS50746.1"/>
    <property type="molecule type" value="Genomic_DNA"/>
</dbReference>
<dbReference type="OrthoDB" id="1922963at2759"/>
<dbReference type="PANTHER" id="PTHR36002">
    <property type="entry name" value="PYRD"/>
    <property type="match status" value="1"/>
</dbReference>
<dbReference type="Proteomes" id="UP000078284">
    <property type="component" value="Chromosome 1"/>
</dbReference>
<dbReference type="EMBL" id="LR881466">
    <property type="protein sequence ID" value="CAD5316954.1"/>
    <property type="molecule type" value="Genomic_DNA"/>
</dbReference>
<evidence type="ECO:0000313" key="9">
    <source>
        <dbReference type="Proteomes" id="UP000434276"/>
    </source>
</evidence>
<reference evidence="7" key="1">
    <citation type="journal article" date="2016" name="Proc. Natl. Acad. Sci. U.S.A.">
        <title>Chromosome-level assembly of Arabidopsis thaliana Ler reveals the extent of translocation and inversion polymorphisms.</title>
        <authorList>
            <person name="Zapata L."/>
            <person name="Ding J."/>
            <person name="Willing E.M."/>
            <person name="Hartwig B."/>
            <person name="Bezdan D."/>
            <person name="Jiao W.B."/>
            <person name="Patel V."/>
            <person name="Velikkakam James G."/>
            <person name="Koornneef M."/>
            <person name="Ossowski S."/>
            <person name="Schneeberger K."/>
        </authorList>
    </citation>
    <scope>NUCLEOTIDE SEQUENCE [LARGE SCALE GENOMIC DNA]</scope>
    <source>
        <strain evidence="7">cv. Landsberg erecta</strain>
    </source>
</reference>
<evidence type="ECO:0000313" key="2">
    <source>
        <dbReference type="Araport" id="AT1G71865"/>
    </source>
</evidence>
<evidence type="ECO:0000256" key="1">
    <source>
        <dbReference type="SAM" id="MobiDB-lite"/>
    </source>
</evidence>
<feature type="region of interest" description="Disordered" evidence="1">
    <location>
        <begin position="52"/>
        <end position="74"/>
    </location>
</feature>
<dbReference type="RefSeq" id="NP_849877.1">
    <property type="nucleotide sequence ID" value="NM_179546.3"/>
</dbReference>
<evidence type="ECO:0000313" key="10">
    <source>
        <dbReference type="Proteomes" id="UP000516314"/>
    </source>
</evidence>
<evidence type="ECO:0000313" key="4">
    <source>
        <dbReference type="EMBL" id="CAD5316954.1"/>
    </source>
</evidence>
<reference evidence="5" key="2">
    <citation type="submission" date="2016-03" db="EMBL/GenBank/DDBJ databases">
        <title>Full-length assembly of Arabidopsis thaliana Ler reveals the complement of translocations and inversions.</title>
        <authorList>
            <person name="Zapata L."/>
            <person name="Schneeberger K."/>
            <person name="Ossowski S."/>
        </authorList>
    </citation>
    <scope>NUCLEOTIDE SEQUENCE [LARGE SCALE GENOMIC DNA]</scope>
    <source>
        <tissue evidence="5">Leaf</tissue>
    </source>
</reference>
<evidence type="ECO:0000313" key="5">
    <source>
        <dbReference type="EMBL" id="OAP18575.1"/>
    </source>
</evidence>
<dbReference type="EMBL" id="CACSHJ010000087">
    <property type="protein sequence ID" value="CAA0330076.1"/>
    <property type="molecule type" value="Genomic_DNA"/>
</dbReference>
<dbReference type="Proteomes" id="UP000434276">
    <property type="component" value="Unassembled WGS sequence"/>
</dbReference>
<dbReference type="ExpressionAtlas" id="A0A178WLX1">
    <property type="expression patterns" value="baseline and differential"/>
</dbReference>
<dbReference type="EMBL" id="LUHQ01000001">
    <property type="protein sequence ID" value="OAP18575.1"/>
    <property type="molecule type" value="Genomic_DNA"/>
</dbReference>
<gene>
    <name evidence="2" type="ordered locus">At1g71865</name>
    <name evidence="5" type="ordered locus">AXX17_At1g65990</name>
    <name evidence="6" type="ORF">AN1_LOCUS6216</name>
    <name evidence="4" type="ORF">AT9943_LOCUS5254</name>
    <name evidence="3" type="ORF">C24_LOCUS6104</name>
</gene>
<dbReference type="OMA" id="CHAITAC"/>